<organism evidence="2">
    <name type="scientific">Fagus sylvatica</name>
    <name type="common">Beechnut</name>
    <dbReference type="NCBI Taxonomy" id="28930"/>
    <lineage>
        <taxon>Eukaryota</taxon>
        <taxon>Viridiplantae</taxon>
        <taxon>Streptophyta</taxon>
        <taxon>Embryophyta</taxon>
        <taxon>Tracheophyta</taxon>
        <taxon>Spermatophyta</taxon>
        <taxon>Magnoliopsida</taxon>
        <taxon>eudicotyledons</taxon>
        <taxon>Gunneridae</taxon>
        <taxon>Pentapetalae</taxon>
        <taxon>rosids</taxon>
        <taxon>fabids</taxon>
        <taxon>Fagales</taxon>
        <taxon>Fagaceae</taxon>
        <taxon>Fagus</taxon>
    </lineage>
</organism>
<reference evidence="2" key="1">
    <citation type="submission" date="2018-02" db="EMBL/GenBank/DDBJ databases">
        <authorList>
            <person name="Cohen D.B."/>
            <person name="Kent A.D."/>
        </authorList>
    </citation>
    <scope>NUCLEOTIDE SEQUENCE</scope>
</reference>
<keyword evidence="1" id="KW-0472">Membrane</keyword>
<evidence type="ECO:0000256" key="1">
    <source>
        <dbReference type="SAM" id="Phobius"/>
    </source>
</evidence>
<keyword evidence="1" id="KW-0812">Transmembrane</keyword>
<name>A0A2N9HTM2_FAGSY</name>
<feature type="transmembrane region" description="Helical" evidence="1">
    <location>
        <begin position="6"/>
        <end position="25"/>
    </location>
</feature>
<accession>A0A2N9HTM2</accession>
<dbReference type="PANTHER" id="PTHR34970">
    <property type="entry name" value="ABC TRANSPORTER A FAMILY PROTEIN"/>
    <property type="match status" value="1"/>
</dbReference>
<sequence length="80" mass="8999">MIRTRLLWLGVGFSVTGAAISHFIWRDLWVDRYALVSDMKKFDALEGRVSNLESISYPKSNPGQSRAAITVLFSIRVAVL</sequence>
<dbReference type="PANTHER" id="PTHR34970:SF5">
    <property type="entry name" value="PROTEIN, PUTATIVE-RELATED"/>
    <property type="match status" value="1"/>
</dbReference>
<dbReference type="EMBL" id="OIVN01004445">
    <property type="protein sequence ID" value="SPD17376.1"/>
    <property type="molecule type" value="Genomic_DNA"/>
</dbReference>
<dbReference type="AlphaFoldDB" id="A0A2N9HTM2"/>
<proteinExistence type="predicted"/>
<keyword evidence="1" id="KW-1133">Transmembrane helix</keyword>
<protein>
    <submittedName>
        <fullName evidence="2">Uncharacterized protein</fullName>
    </submittedName>
</protein>
<gene>
    <name evidence="2" type="ORF">FSB_LOCUS45258</name>
</gene>
<evidence type="ECO:0000313" key="2">
    <source>
        <dbReference type="EMBL" id="SPD17376.1"/>
    </source>
</evidence>